<dbReference type="RefSeq" id="WP_252952919.1">
    <property type="nucleotide sequence ID" value="NZ_JAFIRR010000054.1"/>
</dbReference>
<protein>
    <submittedName>
        <fullName evidence="2">Beta-lactamase family protein</fullName>
    </submittedName>
</protein>
<gene>
    <name evidence="2" type="ORF">JYK14_09030</name>
</gene>
<evidence type="ECO:0000313" key="3">
    <source>
        <dbReference type="Proteomes" id="UP001523392"/>
    </source>
</evidence>
<dbReference type="SUPFAM" id="SSF56601">
    <property type="entry name" value="beta-lactamase/transpeptidase-like"/>
    <property type="match status" value="1"/>
</dbReference>
<comment type="caution">
    <text evidence="2">The sequence shown here is derived from an EMBL/GenBank/DDBJ whole genome shotgun (WGS) entry which is preliminary data.</text>
</comment>
<keyword evidence="3" id="KW-1185">Reference proteome</keyword>
<reference evidence="2 3" key="1">
    <citation type="submission" date="2021-12" db="EMBL/GenBank/DDBJ databases">
        <title>Siccirubricoccus leaddurans sp. nov., a high concentration Zn2+ tolerance bacterium.</title>
        <authorList>
            <person name="Cao Y."/>
        </authorList>
    </citation>
    <scope>NUCLEOTIDE SEQUENCE [LARGE SCALE GENOMIC DNA]</scope>
    <source>
        <strain evidence="2 3">KC 17139</strain>
    </source>
</reference>
<dbReference type="Gene3D" id="3.40.710.10">
    <property type="entry name" value="DD-peptidase/beta-lactamase superfamily"/>
    <property type="match status" value="1"/>
</dbReference>
<evidence type="ECO:0000259" key="1">
    <source>
        <dbReference type="Pfam" id="PF00144"/>
    </source>
</evidence>
<sequence length="375" mass="39980">MQAIDALLRAAVERGDVVGIAAAAGNAASTLYEGAAGSRGSGQPMAPDTVGWLASMTKAITTVAVLQQVEAGRLSLDAPIAEVLPALARPMVLEGRSLRPAKGAITLRQLLTHTSGFGYNMWHADLAAYMAKEGIPPVASCRLRALEAPLVADPGTAWNYGIGIDWAGQAAEAVTGKTLDALIREGVTGPLGMTDTVFRLGPVQRAKLSAMHKREADGRLTPIPFEMPQEPEFFMGGGGLYGTARDYLRFCRMWLNHGMLDGAQVLRPETVAEAMRDHLGPLAVQQMVTAVPEASYDVPLFPGMRCGWGLSFLVNDEVGPDGRSAGSVFWAGLSNCYYWIDPKRDRAGVIVTQSLPFADPRVLAVLAAFERAIYA</sequence>
<dbReference type="Pfam" id="PF00144">
    <property type="entry name" value="Beta-lactamase"/>
    <property type="match status" value="1"/>
</dbReference>
<dbReference type="PANTHER" id="PTHR43283">
    <property type="entry name" value="BETA-LACTAMASE-RELATED"/>
    <property type="match status" value="1"/>
</dbReference>
<dbReference type="Proteomes" id="UP001523392">
    <property type="component" value="Unassembled WGS sequence"/>
</dbReference>
<proteinExistence type="predicted"/>
<accession>A0ABT1D529</accession>
<dbReference type="EMBL" id="JAFIRR010000054">
    <property type="protein sequence ID" value="MCO6416309.1"/>
    <property type="molecule type" value="Genomic_DNA"/>
</dbReference>
<dbReference type="PANTHER" id="PTHR43283:SF3">
    <property type="entry name" value="BETA-LACTAMASE FAMILY PROTEIN (AFU_ORTHOLOGUE AFUA_5G07500)"/>
    <property type="match status" value="1"/>
</dbReference>
<dbReference type="InterPro" id="IPR012338">
    <property type="entry name" value="Beta-lactam/transpept-like"/>
</dbReference>
<dbReference type="InterPro" id="IPR050789">
    <property type="entry name" value="Diverse_Enzym_Activities"/>
</dbReference>
<dbReference type="InterPro" id="IPR001466">
    <property type="entry name" value="Beta-lactam-related"/>
</dbReference>
<organism evidence="2 3">
    <name type="scientific">Siccirubricoccus soli</name>
    <dbReference type="NCBI Taxonomy" id="2899147"/>
    <lineage>
        <taxon>Bacteria</taxon>
        <taxon>Pseudomonadati</taxon>
        <taxon>Pseudomonadota</taxon>
        <taxon>Alphaproteobacteria</taxon>
        <taxon>Acetobacterales</taxon>
        <taxon>Roseomonadaceae</taxon>
        <taxon>Siccirubricoccus</taxon>
    </lineage>
</organism>
<evidence type="ECO:0000313" key="2">
    <source>
        <dbReference type="EMBL" id="MCO6416309.1"/>
    </source>
</evidence>
<feature type="domain" description="Beta-lactamase-related" evidence="1">
    <location>
        <begin position="4"/>
        <end position="362"/>
    </location>
</feature>
<name>A0ABT1D529_9PROT</name>